<dbReference type="KEGG" id="mpp:MICPUCDRAFT_58151"/>
<feature type="region of interest" description="Disordered" evidence="2">
    <location>
        <begin position="1"/>
        <end position="56"/>
    </location>
</feature>
<dbReference type="PROSITE" id="PS51184">
    <property type="entry name" value="JMJC"/>
    <property type="match status" value="1"/>
</dbReference>
<dbReference type="OrthoDB" id="263283at2759"/>
<gene>
    <name evidence="4" type="ORF">MICPUCDRAFT_58151</name>
</gene>
<dbReference type="Proteomes" id="UP000001876">
    <property type="component" value="Unassembled WGS sequence"/>
</dbReference>
<protein>
    <submittedName>
        <fullName evidence="4">Predicted protein</fullName>
    </submittedName>
</protein>
<evidence type="ECO:0000256" key="1">
    <source>
        <dbReference type="ARBA" id="ARBA00006801"/>
    </source>
</evidence>
<evidence type="ECO:0000256" key="2">
    <source>
        <dbReference type="SAM" id="MobiDB-lite"/>
    </source>
</evidence>
<comment type="similarity">
    <text evidence="1">Belongs to the JARID1 histone demethylase family.</text>
</comment>
<dbReference type="InterPro" id="IPR003347">
    <property type="entry name" value="JmjC_dom"/>
</dbReference>
<dbReference type="GeneID" id="9684337"/>
<dbReference type="eggNOG" id="KOG2132">
    <property type="taxonomic scope" value="Eukaryota"/>
</dbReference>
<dbReference type="AlphaFoldDB" id="C1MRL9"/>
<reference evidence="4 5" key="1">
    <citation type="journal article" date="2009" name="Science">
        <title>Green evolution and dynamic adaptations revealed by genomes of the marine picoeukaryotes Micromonas.</title>
        <authorList>
            <person name="Worden A.Z."/>
            <person name="Lee J.H."/>
            <person name="Mock T."/>
            <person name="Rouze P."/>
            <person name="Simmons M.P."/>
            <person name="Aerts A.L."/>
            <person name="Allen A.E."/>
            <person name="Cuvelier M.L."/>
            <person name="Derelle E."/>
            <person name="Everett M.V."/>
            <person name="Foulon E."/>
            <person name="Grimwood J."/>
            <person name="Gundlach H."/>
            <person name="Henrissat B."/>
            <person name="Napoli C."/>
            <person name="McDonald S.M."/>
            <person name="Parker M.S."/>
            <person name="Rombauts S."/>
            <person name="Salamov A."/>
            <person name="Von Dassow P."/>
            <person name="Badger J.H."/>
            <person name="Coutinho P.M."/>
            <person name="Demir E."/>
            <person name="Dubchak I."/>
            <person name="Gentemann C."/>
            <person name="Eikrem W."/>
            <person name="Gready J.E."/>
            <person name="John U."/>
            <person name="Lanier W."/>
            <person name="Lindquist E.A."/>
            <person name="Lucas S."/>
            <person name="Mayer K.F."/>
            <person name="Moreau H."/>
            <person name="Not F."/>
            <person name="Otillar R."/>
            <person name="Panaud O."/>
            <person name="Pangilinan J."/>
            <person name="Paulsen I."/>
            <person name="Piegu B."/>
            <person name="Poliakov A."/>
            <person name="Robbens S."/>
            <person name="Schmutz J."/>
            <person name="Toulza E."/>
            <person name="Wyss T."/>
            <person name="Zelensky A."/>
            <person name="Zhou K."/>
            <person name="Armbrust E.V."/>
            <person name="Bhattacharya D."/>
            <person name="Goodenough U.W."/>
            <person name="Van de Peer Y."/>
            <person name="Grigoriev I.V."/>
        </authorList>
    </citation>
    <scope>NUCLEOTIDE SEQUENCE [LARGE SCALE GENOMIC DNA]</scope>
    <source>
        <strain evidence="4 5">CCMP1545</strain>
    </source>
</reference>
<feature type="domain" description="JmjC" evidence="3">
    <location>
        <begin position="321"/>
        <end position="501"/>
    </location>
</feature>
<keyword evidence="5" id="KW-1185">Reference proteome</keyword>
<dbReference type="Pfam" id="PF13621">
    <property type="entry name" value="Cupin_8"/>
    <property type="match status" value="1"/>
</dbReference>
<evidence type="ECO:0000259" key="3">
    <source>
        <dbReference type="PROSITE" id="PS51184"/>
    </source>
</evidence>
<sequence length="552" mass="57823">MPLGSGAPWGGEPIDASPERGGTDSGDASSSRARGDGTNPPPSSEEPNARQRDGDAAVVVLAVDAKRWKDALRARGWLDRGRRATSFPADDGAGRPAAVAFPVGAEGACAMSKELADGDDDGVLALCRLRLPAAAPPGDQRASEKVASGSGAAAAAAVAAAPKPPPAMPIDAPVLWPPPPPPPPPSGGAVRRVRCPSTPAAFAEIIASMEPVVFTDVPMGTATEEWTVDALMKSAESERIVDVHVCPPRDRDGDGEGTTDDAEHEDVVVVDLAGHRAPGTRRNFQFRKMRFAELVERAAGVASSSPPVIAPGEKYYLRSVATTAPTKTAAHFPEAYPSLAASMRPGVVLPDGTGDGPIWPKGRYHSSVLRVSSPATALWTHYDTHDNLLAQVVGSKTVTLWPPHAEPFMYVEGSSSRVDVDAFGRDADAAAAAAARYPKFATAAGSRRVARLGPGEALYIPALWFHHVYAHASRTSPLSVAVNVFWRCEGTHELHDAGDAYGNKDPPAARRAGDLAALAGDAIDALPEPHRTFYARRAVQRLAAQLGMELGV</sequence>
<dbReference type="PANTHER" id="PTHR12461">
    <property type="entry name" value="HYPOXIA-INDUCIBLE FACTOR 1 ALPHA INHIBITOR-RELATED"/>
    <property type="match status" value="1"/>
</dbReference>
<organism evidence="5">
    <name type="scientific">Micromonas pusilla (strain CCMP1545)</name>
    <name type="common">Picoplanktonic green alga</name>
    <dbReference type="NCBI Taxonomy" id="564608"/>
    <lineage>
        <taxon>Eukaryota</taxon>
        <taxon>Viridiplantae</taxon>
        <taxon>Chlorophyta</taxon>
        <taxon>Mamiellophyceae</taxon>
        <taxon>Mamiellales</taxon>
        <taxon>Mamiellaceae</taxon>
        <taxon>Micromonas</taxon>
    </lineage>
</organism>
<dbReference type="SUPFAM" id="SSF51197">
    <property type="entry name" value="Clavaminate synthase-like"/>
    <property type="match status" value="1"/>
</dbReference>
<name>C1MRL9_MICPC</name>
<evidence type="ECO:0000313" key="5">
    <source>
        <dbReference type="Proteomes" id="UP000001876"/>
    </source>
</evidence>
<dbReference type="PANTHER" id="PTHR12461:SF105">
    <property type="entry name" value="HYPOXIA-INDUCIBLE FACTOR 1-ALPHA INHIBITOR"/>
    <property type="match status" value="1"/>
</dbReference>
<dbReference type="Gene3D" id="2.60.120.650">
    <property type="entry name" value="Cupin"/>
    <property type="match status" value="1"/>
</dbReference>
<proteinExistence type="inferred from homology"/>
<dbReference type="EMBL" id="GG663739">
    <property type="protein sequence ID" value="EEH56986.1"/>
    <property type="molecule type" value="Genomic_DNA"/>
</dbReference>
<accession>C1MRL9</accession>
<dbReference type="Gene3D" id="6.10.140.1470">
    <property type="match status" value="1"/>
</dbReference>
<evidence type="ECO:0000313" key="4">
    <source>
        <dbReference type="EMBL" id="EEH56986.1"/>
    </source>
</evidence>
<dbReference type="InterPro" id="IPR041667">
    <property type="entry name" value="Cupin_8"/>
</dbReference>
<dbReference type="RefSeq" id="XP_003058531.1">
    <property type="nucleotide sequence ID" value="XM_003058485.1"/>
</dbReference>